<protein>
    <submittedName>
        <fullName evidence="1">Uncharacterized protein</fullName>
    </submittedName>
</protein>
<reference evidence="1 2" key="1">
    <citation type="submission" date="2017-08" db="EMBL/GenBank/DDBJ databases">
        <title>Fine stratification of microbial communities through a metagenomic profile of the photic zone.</title>
        <authorList>
            <person name="Haro-Moreno J.M."/>
            <person name="Lopez-Perez M."/>
            <person name="De La Torre J."/>
            <person name="Picazo A."/>
            <person name="Camacho A."/>
            <person name="Rodriguez-Valera F."/>
        </authorList>
    </citation>
    <scope>NUCLEOTIDE SEQUENCE [LARGE SCALE GENOMIC DNA]</scope>
    <source>
        <strain evidence="1">MED-G28</strain>
    </source>
</reference>
<dbReference type="EMBL" id="NTJZ01000012">
    <property type="protein sequence ID" value="PDH32927.1"/>
    <property type="molecule type" value="Genomic_DNA"/>
</dbReference>
<evidence type="ECO:0000313" key="1">
    <source>
        <dbReference type="EMBL" id="PDH32927.1"/>
    </source>
</evidence>
<name>A0A2A5W9I1_9GAMM</name>
<accession>A0A2A5W9I1</accession>
<comment type="caution">
    <text evidence="1">The sequence shown here is derived from an EMBL/GenBank/DDBJ whole genome shotgun (WGS) entry which is preliminary data.</text>
</comment>
<sequence>MFLMNSFCFQEFDLVELANACALYHSFKVRQINAQSNPRQVKTRLDISFPQDYAALQFTER</sequence>
<proteinExistence type="predicted"/>
<dbReference type="AlphaFoldDB" id="A0A2A5W9I1"/>
<organism evidence="1 2">
    <name type="scientific">OM182 bacterium MED-G28</name>
    <dbReference type="NCBI Taxonomy" id="1986256"/>
    <lineage>
        <taxon>Bacteria</taxon>
        <taxon>Pseudomonadati</taxon>
        <taxon>Pseudomonadota</taxon>
        <taxon>Gammaproteobacteria</taxon>
        <taxon>OMG group</taxon>
        <taxon>OM182 clade</taxon>
    </lineage>
</organism>
<evidence type="ECO:0000313" key="2">
    <source>
        <dbReference type="Proteomes" id="UP000219329"/>
    </source>
</evidence>
<gene>
    <name evidence="1" type="ORF">CNF02_10640</name>
</gene>
<dbReference type="Proteomes" id="UP000219329">
    <property type="component" value="Unassembled WGS sequence"/>
</dbReference>